<keyword evidence="2" id="KW-1185">Reference proteome</keyword>
<proteinExistence type="predicted"/>
<dbReference type="Proteomes" id="UP001642260">
    <property type="component" value="Unassembled WGS sequence"/>
</dbReference>
<accession>A0ABC8KNA2</accession>
<sequence length="61" mass="6934">METEDELWQNNWGSASILDDEMAMEEEEEEEEPDLQVFKASSGQDNIQANVDFLQGLKAQA</sequence>
<dbReference type="EMBL" id="CAKOAT010251265">
    <property type="protein sequence ID" value="CAH8358625.1"/>
    <property type="molecule type" value="Genomic_DNA"/>
</dbReference>
<evidence type="ECO:0000313" key="2">
    <source>
        <dbReference type="Proteomes" id="UP001642260"/>
    </source>
</evidence>
<reference evidence="1 2" key="1">
    <citation type="submission" date="2022-03" db="EMBL/GenBank/DDBJ databases">
        <authorList>
            <person name="Macdonald S."/>
            <person name="Ahmed S."/>
            <person name="Newling K."/>
        </authorList>
    </citation>
    <scope>NUCLEOTIDE SEQUENCE [LARGE SCALE GENOMIC DNA]</scope>
</reference>
<gene>
    <name evidence="1" type="ORF">ERUC_LOCUS24381</name>
</gene>
<name>A0ABC8KNA2_ERUVS</name>
<evidence type="ECO:0000313" key="1">
    <source>
        <dbReference type="EMBL" id="CAH8358625.1"/>
    </source>
</evidence>
<comment type="caution">
    <text evidence="1">The sequence shown here is derived from an EMBL/GenBank/DDBJ whole genome shotgun (WGS) entry which is preliminary data.</text>
</comment>
<dbReference type="AlphaFoldDB" id="A0ABC8KNA2"/>
<organism evidence="1 2">
    <name type="scientific">Eruca vesicaria subsp. sativa</name>
    <name type="common">Garden rocket</name>
    <name type="synonym">Eruca sativa</name>
    <dbReference type="NCBI Taxonomy" id="29727"/>
    <lineage>
        <taxon>Eukaryota</taxon>
        <taxon>Viridiplantae</taxon>
        <taxon>Streptophyta</taxon>
        <taxon>Embryophyta</taxon>
        <taxon>Tracheophyta</taxon>
        <taxon>Spermatophyta</taxon>
        <taxon>Magnoliopsida</taxon>
        <taxon>eudicotyledons</taxon>
        <taxon>Gunneridae</taxon>
        <taxon>Pentapetalae</taxon>
        <taxon>rosids</taxon>
        <taxon>malvids</taxon>
        <taxon>Brassicales</taxon>
        <taxon>Brassicaceae</taxon>
        <taxon>Brassiceae</taxon>
        <taxon>Eruca</taxon>
    </lineage>
</organism>
<protein>
    <submittedName>
        <fullName evidence="1">Uncharacterized protein</fullName>
    </submittedName>
</protein>